<dbReference type="SMART" id="SM00278">
    <property type="entry name" value="HhH1"/>
    <property type="match status" value="3"/>
</dbReference>
<dbReference type="PANTHER" id="PTHR23389:SF9">
    <property type="entry name" value="DNA LIGASE"/>
    <property type="match status" value="1"/>
</dbReference>
<comment type="function">
    <text evidence="1 11">DNA ligase that catalyzes the formation of phosphodiester linkages between 5'-phosphoryl and 3'-hydroxyl groups in double-stranded DNA using NAD as a coenzyme and as the energy source for the reaction. It is essential for DNA replication and repair of damaged DNA.</text>
</comment>
<feature type="binding site" evidence="11">
    <location>
        <position position="280"/>
    </location>
    <ligand>
        <name>NAD(+)</name>
        <dbReference type="ChEBI" id="CHEBI:57540"/>
    </ligand>
</feature>
<dbReference type="InterPro" id="IPR036420">
    <property type="entry name" value="BRCT_dom_sf"/>
</dbReference>
<dbReference type="InterPro" id="IPR041663">
    <property type="entry name" value="DisA/LigA_HHH"/>
</dbReference>
<dbReference type="Pfam" id="PF03120">
    <property type="entry name" value="OB_DNA_ligase"/>
    <property type="match status" value="1"/>
</dbReference>
<evidence type="ECO:0000256" key="10">
    <source>
        <dbReference type="ARBA" id="ARBA00034005"/>
    </source>
</evidence>
<keyword evidence="5 11" id="KW-0227">DNA damage</keyword>
<evidence type="ECO:0000256" key="5">
    <source>
        <dbReference type="ARBA" id="ARBA00022763"/>
    </source>
</evidence>
<keyword evidence="4 11" id="KW-0479">Metal-binding</keyword>
<dbReference type="SUPFAM" id="SSF52113">
    <property type="entry name" value="BRCT domain"/>
    <property type="match status" value="1"/>
</dbReference>
<evidence type="ECO:0000256" key="7">
    <source>
        <dbReference type="ARBA" id="ARBA00022842"/>
    </source>
</evidence>
<feature type="active site" description="N6-AMP-lysine intermediate" evidence="11">
    <location>
        <position position="110"/>
    </location>
</feature>
<dbReference type="Proteomes" id="UP001321445">
    <property type="component" value="Chromosome"/>
</dbReference>
<dbReference type="InterPro" id="IPR010994">
    <property type="entry name" value="RuvA_2-like"/>
</dbReference>
<dbReference type="EMBL" id="AP027370">
    <property type="protein sequence ID" value="BDY12249.1"/>
    <property type="molecule type" value="Genomic_DNA"/>
</dbReference>
<feature type="binding site" evidence="11">
    <location>
        <begin position="79"/>
        <end position="80"/>
    </location>
    <ligand>
        <name>NAD(+)</name>
        <dbReference type="ChEBI" id="CHEBI:57540"/>
    </ligand>
</feature>
<feature type="binding site" evidence="11">
    <location>
        <position position="165"/>
    </location>
    <ligand>
        <name>NAD(+)</name>
        <dbReference type="ChEBI" id="CHEBI:57540"/>
    </ligand>
</feature>
<dbReference type="InterPro" id="IPR013840">
    <property type="entry name" value="DNAligase_N"/>
</dbReference>
<dbReference type="NCBIfam" id="TIGR00575">
    <property type="entry name" value="dnlj"/>
    <property type="match status" value="1"/>
</dbReference>
<dbReference type="GO" id="GO:0016874">
    <property type="term" value="F:ligase activity"/>
    <property type="evidence" value="ECO:0007669"/>
    <property type="project" value="UniProtKB-KW"/>
</dbReference>
<reference evidence="14 15" key="1">
    <citation type="submission" date="2023-03" db="EMBL/GenBank/DDBJ databases">
        <title>Description of Hydrogenimonas sp. ISO32.</title>
        <authorList>
            <person name="Mino S."/>
            <person name="Fukazawa S."/>
            <person name="Sawabe T."/>
        </authorList>
    </citation>
    <scope>NUCLEOTIDE SEQUENCE [LARGE SCALE GENOMIC DNA]</scope>
    <source>
        <strain evidence="14 15">ISO32</strain>
    </source>
</reference>
<dbReference type="InterPro" id="IPR013839">
    <property type="entry name" value="DNAligase_adenylation"/>
</dbReference>
<organism evidence="14 15">
    <name type="scientific">Hydrogenimonas cancrithermarum</name>
    <dbReference type="NCBI Taxonomy" id="2993563"/>
    <lineage>
        <taxon>Bacteria</taxon>
        <taxon>Pseudomonadati</taxon>
        <taxon>Campylobacterota</taxon>
        <taxon>Epsilonproteobacteria</taxon>
        <taxon>Campylobacterales</taxon>
        <taxon>Hydrogenimonadaceae</taxon>
        <taxon>Hydrogenimonas</taxon>
    </lineage>
</organism>
<dbReference type="HAMAP" id="MF_01588">
    <property type="entry name" value="DNA_ligase_A"/>
    <property type="match status" value="1"/>
</dbReference>
<feature type="binding site" evidence="11">
    <location>
        <position position="419"/>
    </location>
    <ligand>
        <name>Zn(2+)</name>
        <dbReference type="ChEBI" id="CHEBI:29105"/>
    </ligand>
</feature>
<feature type="binding site" evidence="11">
    <location>
        <position position="414"/>
    </location>
    <ligand>
        <name>Zn(2+)</name>
        <dbReference type="ChEBI" id="CHEBI:29105"/>
    </ligand>
</feature>
<evidence type="ECO:0000313" key="15">
    <source>
        <dbReference type="Proteomes" id="UP001321445"/>
    </source>
</evidence>
<feature type="binding site" evidence="11">
    <location>
        <position position="131"/>
    </location>
    <ligand>
        <name>NAD(+)</name>
        <dbReference type="ChEBI" id="CHEBI:57540"/>
    </ligand>
</feature>
<dbReference type="PROSITE" id="PS01056">
    <property type="entry name" value="DNA_LIGASE_N2"/>
    <property type="match status" value="1"/>
</dbReference>
<feature type="binding site" evidence="11">
    <location>
        <begin position="30"/>
        <end position="34"/>
    </location>
    <ligand>
        <name>NAD(+)</name>
        <dbReference type="ChEBI" id="CHEBI:57540"/>
    </ligand>
</feature>
<keyword evidence="9 11" id="KW-0234">DNA repair</keyword>
<keyword evidence="3 11" id="KW-0235">DNA replication</keyword>
<dbReference type="CDD" id="cd00114">
    <property type="entry name" value="LIGANc"/>
    <property type="match status" value="1"/>
</dbReference>
<evidence type="ECO:0000259" key="13">
    <source>
        <dbReference type="PROSITE" id="PS50172"/>
    </source>
</evidence>
<feature type="binding site" evidence="11">
    <location>
        <position position="401"/>
    </location>
    <ligand>
        <name>Zn(2+)</name>
        <dbReference type="ChEBI" id="CHEBI:29105"/>
    </ligand>
</feature>
<proteinExistence type="inferred from homology"/>
<feature type="domain" description="BRCT" evidence="13">
    <location>
        <begin position="573"/>
        <end position="645"/>
    </location>
</feature>
<feature type="binding site" evidence="11">
    <location>
        <position position="108"/>
    </location>
    <ligand>
        <name>NAD(+)</name>
        <dbReference type="ChEBI" id="CHEBI:57540"/>
    </ligand>
</feature>
<dbReference type="Gene3D" id="6.20.10.30">
    <property type="match status" value="1"/>
</dbReference>
<keyword evidence="11" id="KW-0464">Manganese</keyword>
<evidence type="ECO:0000256" key="8">
    <source>
        <dbReference type="ARBA" id="ARBA00023027"/>
    </source>
</evidence>
<evidence type="ECO:0000256" key="6">
    <source>
        <dbReference type="ARBA" id="ARBA00022833"/>
    </source>
</evidence>
<evidence type="ECO:0000256" key="11">
    <source>
        <dbReference type="HAMAP-Rule" id="MF_01588"/>
    </source>
</evidence>
<dbReference type="PROSITE" id="PS50172">
    <property type="entry name" value="BRCT"/>
    <property type="match status" value="1"/>
</dbReference>
<keyword evidence="6 11" id="KW-0862">Zinc</keyword>
<comment type="similarity">
    <text evidence="11">Belongs to the NAD-dependent DNA ligase family. LigA subfamily.</text>
</comment>
<dbReference type="InterPro" id="IPR033136">
    <property type="entry name" value="DNA_ligase_CS"/>
</dbReference>
<dbReference type="Pfam" id="PF01653">
    <property type="entry name" value="DNA_ligase_aden"/>
    <property type="match status" value="1"/>
</dbReference>
<dbReference type="InterPro" id="IPR004150">
    <property type="entry name" value="NAD_DNA_ligase_OB"/>
</dbReference>
<dbReference type="SMART" id="SM00292">
    <property type="entry name" value="BRCT"/>
    <property type="match status" value="1"/>
</dbReference>
<dbReference type="PANTHER" id="PTHR23389">
    <property type="entry name" value="CHROMOSOME TRANSMISSION FIDELITY FACTOR 18"/>
    <property type="match status" value="1"/>
</dbReference>
<dbReference type="Pfam" id="PF12826">
    <property type="entry name" value="HHH_2"/>
    <property type="match status" value="1"/>
</dbReference>
<evidence type="ECO:0000256" key="3">
    <source>
        <dbReference type="ARBA" id="ARBA00022705"/>
    </source>
</evidence>
<dbReference type="EC" id="6.5.1.2" evidence="11 12"/>
<dbReference type="InterPro" id="IPR003583">
    <property type="entry name" value="Hlx-hairpin-Hlx_DNA-bd_motif"/>
</dbReference>
<dbReference type="Gene3D" id="1.10.150.20">
    <property type="entry name" value="5' to 3' exonuclease, C-terminal subdomain"/>
    <property type="match status" value="2"/>
</dbReference>
<feature type="binding site" evidence="11">
    <location>
        <position position="398"/>
    </location>
    <ligand>
        <name>Zn(2+)</name>
        <dbReference type="ChEBI" id="CHEBI:29105"/>
    </ligand>
</feature>
<dbReference type="SMART" id="SM00532">
    <property type="entry name" value="LIGANc"/>
    <property type="match status" value="1"/>
</dbReference>
<dbReference type="InterPro" id="IPR018239">
    <property type="entry name" value="DNA_ligase_AS"/>
</dbReference>
<dbReference type="SUPFAM" id="SSF50249">
    <property type="entry name" value="Nucleic acid-binding proteins"/>
    <property type="match status" value="1"/>
</dbReference>
<evidence type="ECO:0000256" key="4">
    <source>
        <dbReference type="ARBA" id="ARBA00022723"/>
    </source>
</evidence>
<dbReference type="InterPro" id="IPR001679">
    <property type="entry name" value="DNA_ligase"/>
</dbReference>
<comment type="catalytic activity">
    <reaction evidence="10 11 12">
        <text>NAD(+) + (deoxyribonucleotide)n-3'-hydroxyl + 5'-phospho-(deoxyribonucleotide)m = (deoxyribonucleotide)n+m + AMP + beta-nicotinamide D-nucleotide.</text>
        <dbReference type="EC" id="6.5.1.2"/>
    </reaction>
</comment>
<evidence type="ECO:0000256" key="9">
    <source>
        <dbReference type="ARBA" id="ARBA00023204"/>
    </source>
</evidence>
<dbReference type="CDD" id="cd17748">
    <property type="entry name" value="BRCT_DNA_ligase_like"/>
    <property type="match status" value="1"/>
</dbReference>
<dbReference type="SUPFAM" id="SSF56091">
    <property type="entry name" value="DNA ligase/mRNA capping enzyme, catalytic domain"/>
    <property type="match status" value="1"/>
</dbReference>
<accession>A0ABN6WSX7</accession>
<dbReference type="SUPFAM" id="SSF47781">
    <property type="entry name" value="RuvA domain 2-like"/>
    <property type="match status" value="1"/>
</dbReference>
<evidence type="ECO:0000313" key="14">
    <source>
        <dbReference type="EMBL" id="BDY12249.1"/>
    </source>
</evidence>
<keyword evidence="2 11" id="KW-0436">Ligase</keyword>
<dbReference type="RefSeq" id="WP_286337450.1">
    <property type="nucleotide sequence ID" value="NZ_AP027370.1"/>
</dbReference>
<dbReference type="Gene3D" id="3.30.470.30">
    <property type="entry name" value="DNA ligase/mRNA capping enzyme"/>
    <property type="match status" value="1"/>
</dbReference>
<dbReference type="Pfam" id="PF14520">
    <property type="entry name" value="HHH_5"/>
    <property type="match status" value="1"/>
</dbReference>
<sequence length="651" mass="74581">MTREEYKKAVETLKKWAYAYYVEDNPLVTDEVYDKLYREVEQYEKEHPEDIDPTSPTQRVGAPLKEGFKKAKHLSRMWSMEDVFDAKEFEAWMARIQKNFPGERYYVEPKFDGASLNLIYENGLLKQAITRGDGVEGEDVTNNARTIQSIRLEIDHKDLIEIRGEVLMTKQEFERINRERQSKGEALFANPRNAAAGSLRQLDPRITAKRNLIFQPWGVGVHNLSYEFLSEVMDYIYNLGFRKPPIRRVCTTVEEIEAIYDELKTMRDGFDVMLDGMVVKIDRIAAQKALGYTVKYPRWMVAYKFPAVEKQTRIKDVVLQVGRTGVITPVAVLEPVEVEGVVVERATLNNFDYIEKMDVRIGDMVTLIRSGDVIPKIIKVLTQYRTGKEKKIERPTHCPVCGSELLDEGKLIKCQNINCPARVVNSIIYFSSKQCMNIDGLGEKIVEQLYEAGLVKELEDIYHLKMEDLLKLEGFKEKRAKNLLDAIEKSKGAQCWRFINGLGIEHIGEVASKKICQAYGLDFMELTKEQLLAIEGFGEEMAESYLEFMRVNRDKVGRLLNIIRPKAPEKEEIVESPFTKKTVVLTGTMKKSRGEIKAMLEHLGAKVTNTVSKKTDIVIYGEDPGSKYDKAKQLGVKLMSEDEMWELVGEA</sequence>
<keyword evidence="7 11" id="KW-0460">Magnesium</keyword>
<dbReference type="Pfam" id="PF00533">
    <property type="entry name" value="BRCT"/>
    <property type="match status" value="1"/>
</dbReference>
<dbReference type="Gene3D" id="1.10.287.610">
    <property type="entry name" value="Helix hairpin bin"/>
    <property type="match status" value="1"/>
</dbReference>
<dbReference type="PROSITE" id="PS01055">
    <property type="entry name" value="DNA_LIGASE_N1"/>
    <property type="match status" value="1"/>
</dbReference>
<evidence type="ECO:0000256" key="2">
    <source>
        <dbReference type="ARBA" id="ARBA00022598"/>
    </source>
</evidence>
<evidence type="ECO:0000256" key="12">
    <source>
        <dbReference type="RuleBase" id="RU000618"/>
    </source>
</evidence>
<dbReference type="NCBIfam" id="NF005932">
    <property type="entry name" value="PRK07956.1"/>
    <property type="match status" value="1"/>
</dbReference>
<keyword evidence="15" id="KW-1185">Reference proteome</keyword>
<evidence type="ECO:0000256" key="1">
    <source>
        <dbReference type="ARBA" id="ARBA00004067"/>
    </source>
</evidence>
<dbReference type="InterPro" id="IPR012340">
    <property type="entry name" value="NA-bd_OB-fold"/>
</dbReference>
<gene>
    <name evidence="11 14" type="primary">ligA</name>
    <name evidence="14" type="ORF">HCR_05610</name>
</gene>
<keyword evidence="8 11" id="KW-0520">NAD</keyword>
<dbReference type="Gene3D" id="3.40.50.10190">
    <property type="entry name" value="BRCT domain"/>
    <property type="match status" value="1"/>
</dbReference>
<dbReference type="PIRSF" id="PIRSF001604">
    <property type="entry name" value="LigA"/>
    <property type="match status" value="1"/>
</dbReference>
<dbReference type="InterPro" id="IPR001357">
    <property type="entry name" value="BRCT_dom"/>
</dbReference>
<protein>
    <recommendedName>
        <fullName evidence="11 12">DNA ligase</fullName>
        <ecNumber evidence="11 12">6.5.1.2</ecNumber>
    </recommendedName>
    <alternativeName>
        <fullName evidence="11">Polydeoxyribonucleotide synthase [NAD(+)]</fullName>
    </alternativeName>
</protein>
<feature type="binding site" evidence="11">
    <location>
        <position position="304"/>
    </location>
    <ligand>
        <name>NAD(+)</name>
        <dbReference type="ChEBI" id="CHEBI:57540"/>
    </ligand>
</feature>
<dbReference type="Gene3D" id="2.40.50.140">
    <property type="entry name" value="Nucleic acid-binding proteins"/>
    <property type="match status" value="1"/>
</dbReference>
<comment type="cofactor">
    <cofactor evidence="11">
        <name>Mg(2+)</name>
        <dbReference type="ChEBI" id="CHEBI:18420"/>
    </cofactor>
    <cofactor evidence="11">
        <name>Mn(2+)</name>
        <dbReference type="ChEBI" id="CHEBI:29035"/>
    </cofactor>
</comment>
<name>A0ABN6WSX7_9BACT</name>